<proteinExistence type="predicted"/>
<dbReference type="Proteomes" id="UP000299102">
    <property type="component" value="Unassembled WGS sequence"/>
</dbReference>
<feature type="region of interest" description="Disordered" evidence="1">
    <location>
        <begin position="35"/>
        <end position="56"/>
    </location>
</feature>
<comment type="caution">
    <text evidence="2">The sequence shown here is derived from an EMBL/GenBank/DDBJ whole genome shotgun (WGS) entry which is preliminary data.</text>
</comment>
<dbReference type="EMBL" id="BGZK01000598">
    <property type="protein sequence ID" value="GBP52249.1"/>
    <property type="molecule type" value="Genomic_DNA"/>
</dbReference>
<reference evidence="2 3" key="1">
    <citation type="journal article" date="2019" name="Commun. Biol.">
        <title>The bagworm genome reveals a unique fibroin gene that provides high tensile strength.</title>
        <authorList>
            <person name="Kono N."/>
            <person name="Nakamura H."/>
            <person name="Ohtoshi R."/>
            <person name="Tomita M."/>
            <person name="Numata K."/>
            <person name="Arakawa K."/>
        </authorList>
    </citation>
    <scope>NUCLEOTIDE SEQUENCE [LARGE SCALE GENOMIC DNA]</scope>
</reference>
<protein>
    <submittedName>
        <fullName evidence="2">Uncharacterized protein</fullName>
    </submittedName>
</protein>
<evidence type="ECO:0000313" key="3">
    <source>
        <dbReference type="Proteomes" id="UP000299102"/>
    </source>
</evidence>
<dbReference type="OrthoDB" id="7475497at2759"/>
<evidence type="ECO:0000256" key="1">
    <source>
        <dbReference type="SAM" id="MobiDB-lite"/>
    </source>
</evidence>
<accession>A0A4C1WPJ0</accession>
<keyword evidence="3" id="KW-1185">Reference proteome</keyword>
<sequence>MDFLSDEQIGNILKNSDEDNDEEFLMLETEETSDCEDNVSVHSDEEDVISGSDDDDVPLSQMRANLIIFIQLPYIRVELRIRRFQAIAYVSDAISATSGAEICLQEVVSGVFKRLVQSTLAEIF</sequence>
<organism evidence="2 3">
    <name type="scientific">Eumeta variegata</name>
    <name type="common">Bagworm moth</name>
    <name type="synonym">Eumeta japonica</name>
    <dbReference type="NCBI Taxonomy" id="151549"/>
    <lineage>
        <taxon>Eukaryota</taxon>
        <taxon>Metazoa</taxon>
        <taxon>Ecdysozoa</taxon>
        <taxon>Arthropoda</taxon>
        <taxon>Hexapoda</taxon>
        <taxon>Insecta</taxon>
        <taxon>Pterygota</taxon>
        <taxon>Neoptera</taxon>
        <taxon>Endopterygota</taxon>
        <taxon>Lepidoptera</taxon>
        <taxon>Glossata</taxon>
        <taxon>Ditrysia</taxon>
        <taxon>Tineoidea</taxon>
        <taxon>Psychidae</taxon>
        <taxon>Oiketicinae</taxon>
        <taxon>Eumeta</taxon>
    </lineage>
</organism>
<evidence type="ECO:0000313" key="2">
    <source>
        <dbReference type="EMBL" id="GBP52249.1"/>
    </source>
</evidence>
<dbReference type="AlphaFoldDB" id="A0A4C1WPJ0"/>
<name>A0A4C1WPJ0_EUMVA</name>
<gene>
    <name evidence="2" type="ORF">EVAR_83110_1</name>
</gene>
<feature type="compositionally biased region" description="Acidic residues" evidence="1">
    <location>
        <begin position="44"/>
        <end position="56"/>
    </location>
</feature>